<dbReference type="Proteomes" id="UP000770785">
    <property type="component" value="Unassembled WGS sequence"/>
</dbReference>
<dbReference type="RefSeq" id="WP_168036300.1">
    <property type="nucleotide sequence ID" value="NZ_JAATJH010000001.1"/>
</dbReference>
<reference evidence="2 3" key="1">
    <citation type="submission" date="2020-03" db="EMBL/GenBank/DDBJ databases">
        <title>Genomic Encyclopedia of Type Strains, Phase IV (KMG-IV): sequencing the most valuable type-strain genomes for metagenomic binning, comparative biology and taxonomic classification.</title>
        <authorList>
            <person name="Goeker M."/>
        </authorList>
    </citation>
    <scope>NUCLEOTIDE SEQUENCE [LARGE SCALE GENOMIC DNA]</scope>
    <source>
        <strain evidence="2 3">DSM 105096</strain>
    </source>
</reference>
<evidence type="ECO:0000313" key="2">
    <source>
        <dbReference type="EMBL" id="NJC25551.1"/>
    </source>
</evidence>
<protein>
    <recommendedName>
        <fullName evidence="1">DUF6089 domain-containing protein</fullName>
    </recommendedName>
</protein>
<accession>A0ABX0X971</accession>
<evidence type="ECO:0000259" key="1">
    <source>
        <dbReference type="Pfam" id="PF19573"/>
    </source>
</evidence>
<gene>
    <name evidence="2" type="ORF">GGR27_001032</name>
</gene>
<sequence>MRLQLNQLLLLGVLALFSTGLSAQLEIGVKGGFSVYSGDYSPSTYGIFADDLNFAGGAYLRYRPTQRFGIRINGNFGRLSAERDVILPNETGERVRFERSFRTSLSEFNLVGELDLFYLGDPDANFVAPYVYAGFGFMSFNPQSPDREGNLVDLQPLRTEAQGQDNSRYDAAPYELTQIVGIIGGGVRVRFADRFVVGLEIGGRVPGTDYLDDTSDRVINYQDVLRGPEGTTAAFFSNPTVVNPGETNDFEYRRGSAANDYYLIGSLTFGITIGEGGNKGGCYSF</sequence>
<dbReference type="SUPFAM" id="SSF56925">
    <property type="entry name" value="OMPA-like"/>
    <property type="match status" value="1"/>
</dbReference>
<dbReference type="Gene3D" id="2.40.160.20">
    <property type="match status" value="1"/>
</dbReference>
<organism evidence="2 3">
    <name type="scientific">Neolewinella antarctica</name>
    <dbReference type="NCBI Taxonomy" id="442734"/>
    <lineage>
        <taxon>Bacteria</taxon>
        <taxon>Pseudomonadati</taxon>
        <taxon>Bacteroidota</taxon>
        <taxon>Saprospiria</taxon>
        <taxon>Saprospirales</taxon>
        <taxon>Lewinellaceae</taxon>
        <taxon>Neolewinella</taxon>
    </lineage>
</organism>
<proteinExistence type="predicted"/>
<evidence type="ECO:0000313" key="3">
    <source>
        <dbReference type="Proteomes" id="UP000770785"/>
    </source>
</evidence>
<name>A0ABX0X971_9BACT</name>
<dbReference type="InterPro" id="IPR045743">
    <property type="entry name" value="DUF6089"/>
</dbReference>
<dbReference type="Pfam" id="PF19573">
    <property type="entry name" value="DUF6089"/>
    <property type="match status" value="1"/>
</dbReference>
<keyword evidence="3" id="KW-1185">Reference proteome</keyword>
<feature type="domain" description="DUF6089" evidence="1">
    <location>
        <begin position="15"/>
        <end position="222"/>
    </location>
</feature>
<comment type="caution">
    <text evidence="2">The sequence shown here is derived from an EMBL/GenBank/DDBJ whole genome shotgun (WGS) entry which is preliminary data.</text>
</comment>
<dbReference type="EMBL" id="JAATJH010000001">
    <property type="protein sequence ID" value="NJC25551.1"/>
    <property type="molecule type" value="Genomic_DNA"/>
</dbReference>
<dbReference type="InterPro" id="IPR011250">
    <property type="entry name" value="OMP/PagP_B-barrel"/>
</dbReference>